<dbReference type="Gene3D" id="3.90.25.10">
    <property type="entry name" value="UDP-galactose 4-epimerase, domain 1"/>
    <property type="match status" value="1"/>
</dbReference>
<feature type="non-terminal residue" evidence="2">
    <location>
        <position position="1"/>
    </location>
</feature>
<evidence type="ECO:0000259" key="1">
    <source>
        <dbReference type="Pfam" id="PF16363"/>
    </source>
</evidence>
<evidence type="ECO:0000313" key="2">
    <source>
        <dbReference type="EMBL" id="TYA65132.1"/>
    </source>
</evidence>
<dbReference type="RefSeq" id="WP_187388390.1">
    <property type="nucleotide sequence ID" value="NZ_VSDQ01000869.1"/>
</dbReference>
<dbReference type="Proteomes" id="UP000323930">
    <property type="component" value="Unassembled WGS sequence"/>
</dbReference>
<dbReference type="InterPro" id="IPR036291">
    <property type="entry name" value="NAD(P)-bd_dom_sf"/>
</dbReference>
<feature type="domain" description="NAD(P)-binding" evidence="1">
    <location>
        <begin position="6"/>
        <end position="51"/>
    </location>
</feature>
<dbReference type="EMBL" id="VSDQ01000869">
    <property type="protein sequence ID" value="TYA65132.1"/>
    <property type="molecule type" value="Genomic_DNA"/>
</dbReference>
<dbReference type="Pfam" id="PF16363">
    <property type="entry name" value="GDP_Man_Dehyd"/>
    <property type="match status" value="1"/>
</dbReference>
<sequence length="62" mass="7418">EIKPKNTSYKNQITFVTDRPGHDFRYAIDATKIENELNWKAQENFESGILKTIHWYIKKYKG</sequence>
<accession>A0A5D0H6B9</accession>
<dbReference type="InterPro" id="IPR016040">
    <property type="entry name" value="NAD(P)-bd_dom"/>
</dbReference>
<evidence type="ECO:0000313" key="3">
    <source>
        <dbReference type="Proteomes" id="UP000323930"/>
    </source>
</evidence>
<dbReference type="Gene3D" id="3.40.50.720">
    <property type="entry name" value="NAD(P)-binding Rossmann-like Domain"/>
    <property type="match status" value="1"/>
</dbReference>
<dbReference type="SUPFAM" id="SSF51735">
    <property type="entry name" value="NAD(P)-binding Rossmann-fold domains"/>
    <property type="match status" value="1"/>
</dbReference>
<gene>
    <name evidence="2" type="ORF">FUA24_24500</name>
</gene>
<dbReference type="AlphaFoldDB" id="A0A5D0H6B9"/>
<protein>
    <submittedName>
        <fullName evidence="2">dTDP-glucose 4,6-dehydratase</fullName>
    </submittedName>
</protein>
<organism evidence="2 3">
    <name type="scientific">Seonamhaeicola marinus</name>
    <dbReference type="NCBI Taxonomy" id="1912246"/>
    <lineage>
        <taxon>Bacteria</taxon>
        <taxon>Pseudomonadati</taxon>
        <taxon>Bacteroidota</taxon>
        <taxon>Flavobacteriia</taxon>
        <taxon>Flavobacteriales</taxon>
        <taxon>Flavobacteriaceae</taxon>
    </lineage>
</organism>
<keyword evidence="3" id="KW-1185">Reference proteome</keyword>
<name>A0A5D0H6B9_9FLAO</name>
<reference evidence="2 3" key="1">
    <citation type="submission" date="2019-08" db="EMBL/GenBank/DDBJ databases">
        <title>Seonamhaeicola sediminis sp. nov., isolated from marine sediment.</title>
        <authorList>
            <person name="Cao W.R."/>
        </authorList>
    </citation>
    <scope>NUCLEOTIDE SEQUENCE [LARGE SCALE GENOMIC DNA]</scope>
    <source>
        <strain evidence="2 3">B011</strain>
    </source>
</reference>
<dbReference type="PANTHER" id="PTHR43000">
    <property type="entry name" value="DTDP-D-GLUCOSE 4,6-DEHYDRATASE-RELATED"/>
    <property type="match status" value="1"/>
</dbReference>
<proteinExistence type="predicted"/>
<comment type="caution">
    <text evidence="2">The sequence shown here is derived from an EMBL/GenBank/DDBJ whole genome shotgun (WGS) entry which is preliminary data.</text>
</comment>